<gene>
    <name evidence="7" type="ORF">SAMN05421867_109171</name>
</gene>
<feature type="domain" description="FAD/NAD(P)-binding" evidence="5">
    <location>
        <begin position="309"/>
        <end position="615"/>
    </location>
</feature>
<dbReference type="GO" id="GO:0004791">
    <property type="term" value="F:thioredoxin-disulfide reductase (NADPH) activity"/>
    <property type="evidence" value="ECO:0007669"/>
    <property type="project" value="UniProtKB-EC"/>
</dbReference>
<dbReference type="InterPro" id="IPR041698">
    <property type="entry name" value="Methyltransf_25"/>
</dbReference>
<evidence type="ECO:0000259" key="5">
    <source>
        <dbReference type="Pfam" id="PF07992"/>
    </source>
</evidence>
<dbReference type="PANTHER" id="PTHR48105">
    <property type="entry name" value="THIOREDOXIN REDUCTASE 1-RELATED-RELATED"/>
    <property type="match status" value="1"/>
</dbReference>
<dbReference type="Proteomes" id="UP000199012">
    <property type="component" value="Unassembled WGS sequence"/>
</dbReference>
<feature type="region of interest" description="Disordered" evidence="4">
    <location>
        <begin position="1"/>
        <end position="33"/>
    </location>
</feature>
<dbReference type="Pfam" id="PF13649">
    <property type="entry name" value="Methyltransf_25"/>
    <property type="match status" value="1"/>
</dbReference>
<dbReference type="SUPFAM" id="SSF53335">
    <property type="entry name" value="S-adenosyl-L-methionine-dependent methyltransferases"/>
    <property type="match status" value="1"/>
</dbReference>
<keyword evidence="1" id="KW-0285">Flavoprotein</keyword>
<evidence type="ECO:0000256" key="4">
    <source>
        <dbReference type="SAM" id="MobiDB-lite"/>
    </source>
</evidence>
<keyword evidence="8" id="KW-1185">Reference proteome</keyword>
<evidence type="ECO:0000256" key="2">
    <source>
        <dbReference type="ARBA" id="ARBA00023002"/>
    </source>
</evidence>
<dbReference type="SUPFAM" id="SSF51905">
    <property type="entry name" value="FAD/NAD(P)-binding domain"/>
    <property type="match status" value="1"/>
</dbReference>
<proteinExistence type="predicted"/>
<evidence type="ECO:0000313" key="7">
    <source>
        <dbReference type="EMBL" id="SFB20244.1"/>
    </source>
</evidence>
<dbReference type="Pfam" id="PF07992">
    <property type="entry name" value="Pyr_redox_2"/>
    <property type="match status" value="1"/>
</dbReference>
<evidence type="ECO:0000256" key="1">
    <source>
        <dbReference type="ARBA" id="ARBA00022630"/>
    </source>
</evidence>
<dbReference type="Gene3D" id="3.50.50.60">
    <property type="entry name" value="FAD/NAD(P)-binding domain"/>
    <property type="match status" value="2"/>
</dbReference>
<organism evidence="7 8">
    <name type="scientific">Cellulomonas marina</name>
    <dbReference type="NCBI Taxonomy" id="988821"/>
    <lineage>
        <taxon>Bacteria</taxon>
        <taxon>Bacillati</taxon>
        <taxon>Actinomycetota</taxon>
        <taxon>Actinomycetes</taxon>
        <taxon>Micrococcales</taxon>
        <taxon>Cellulomonadaceae</taxon>
        <taxon>Cellulomonas</taxon>
    </lineage>
</organism>
<dbReference type="EMBL" id="FOKA01000009">
    <property type="protein sequence ID" value="SFB20244.1"/>
    <property type="molecule type" value="Genomic_DNA"/>
</dbReference>
<dbReference type="PRINTS" id="PR00469">
    <property type="entry name" value="PNDRDTASEII"/>
</dbReference>
<dbReference type="InterPro" id="IPR050097">
    <property type="entry name" value="Ferredoxin-NADP_redctase_2"/>
</dbReference>
<feature type="domain" description="Methyltransferase" evidence="6">
    <location>
        <begin position="73"/>
        <end position="170"/>
    </location>
</feature>
<evidence type="ECO:0000259" key="6">
    <source>
        <dbReference type="Pfam" id="PF13649"/>
    </source>
</evidence>
<dbReference type="InterPro" id="IPR029063">
    <property type="entry name" value="SAM-dependent_MTases_sf"/>
</dbReference>
<sequence length="656" mass="68022">MHQHRDDEHRNDEHRHQHDERRHQGPTPHTAHDDATLADLLDLDACVLRPTLDEVVAWSVARATAGGRPVRTVVDLGAGTGSGTLALARALPEAQVVAVDVSPVMLDRLESAARAAGVGDRVRTVRADLDAGLPAEVAGADLVWAASSLHHVADPARLLREVAGALRPGGTLVVVEMDDRPWFLPSHGQHAVLERDLHAAADAQHHNAHPDWTADIAAAGLGPVVTAGFRVRTDASPDELLAWAHLQLTRLRQGLGDGLDDDGRALLDALLDDEDARALTAADLDVRGSRTAWAATAPDEPAGAPADVDVLVVGGGAAGLAAAVVLGRSRRSVLVVDGGEQRNAPAHGVHNLLGREGVAPHDLVAAGRTEARALGVAVVDGEVRGARRRGEDLSDGFDVDLVVRPSGATGTTGPTGAAGATSTIHARRIVLATGLVDELPDVPGLREHWGTRVLHCPYCHGWEVRDRRLVVLGTGDGSYHQALLFRQLTPHVTVVRHAMPPLDDERAATLAALGVEVVDGPVLRLDPVVAAGATAALTVVLADDRTLPADAVVVAPRFVPRADLYLSLGGTLVDHPMGAQHVPTGPQGQTDVPGVVAAGNVADLAATVAVAAAAGQTAGAGLNADLVEEDAARAVQAWRGRGSHAPAVAHAVTTTA</sequence>
<dbReference type="RefSeq" id="WP_308439482.1">
    <property type="nucleotide sequence ID" value="NZ_BONM01000004.1"/>
</dbReference>
<dbReference type="AlphaFoldDB" id="A0A1I0Z3Q7"/>
<evidence type="ECO:0000313" key="8">
    <source>
        <dbReference type="Proteomes" id="UP000199012"/>
    </source>
</evidence>
<accession>A0A1I0Z3Q7</accession>
<feature type="compositionally biased region" description="Basic and acidic residues" evidence="4">
    <location>
        <begin position="1"/>
        <end position="23"/>
    </location>
</feature>
<dbReference type="Gene3D" id="3.40.50.150">
    <property type="entry name" value="Vaccinia Virus protein VP39"/>
    <property type="match status" value="1"/>
</dbReference>
<dbReference type="InterPro" id="IPR023753">
    <property type="entry name" value="FAD/NAD-binding_dom"/>
</dbReference>
<evidence type="ECO:0000256" key="3">
    <source>
        <dbReference type="ARBA" id="ARBA00048132"/>
    </source>
</evidence>
<reference evidence="7 8" key="1">
    <citation type="submission" date="2016-10" db="EMBL/GenBank/DDBJ databases">
        <authorList>
            <person name="de Groot N.N."/>
        </authorList>
    </citation>
    <scope>NUCLEOTIDE SEQUENCE [LARGE SCALE GENOMIC DNA]</scope>
    <source>
        <strain evidence="7 8">CGMCC 4.6945</strain>
    </source>
</reference>
<dbReference type="PRINTS" id="PR00368">
    <property type="entry name" value="FADPNR"/>
</dbReference>
<name>A0A1I0Z3Q7_9CELL</name>
<dbReference type="CDD" id="cd02440">
    <property type="entry name" value="AdoMet_MTases"/>
    <property type="match status" value="1"/>
</dbReference>
<comment type="catalytic activity">
    <reaction evidence="3">
        <text>[thioredoxin]-dithiol + NADP(+) = [thioredoxin]-disulfide + NADPH + H(+)</text>
        <dbReference type="Rhea" id="RHEA:20345"/>
        <dbReference type="Rhea" id="RHEA-COMP:10698"/>
        <dbReference type="Rhea" id="RHEA-COMP:10700"/>
        <dbReference type="ChEBI" id="CHEBI:15378"/>
        <dbReference type="ChEBI" id="CHEBI:29950"/>
        <dbReference type="ChEBI" id="CHEBI:50058"/>
        <dbReference type="ChEBI" id="CHEBI:57783"/>
        <dbReference type="ChEBI" id="CHEBI:58349"/>
        <dbReference type="EC" id="1.8.1.9"/>
    </reaction>
</comment>
<keyword evidence="2" id="KW-0560">Oxidoreductase</keyword>
<dbReference type="InterPro" id="IPR036188">
    <property type="entry name" value="FAD/NAD-bd_sf"/>
</dbReference>
<protein>
    <submittedName>
        <fullName evidence="7">Thioredoxin reductase</fullName>
    </submittedName>
</protein>
<dbReference type="STRING" id="988821.SAMN05421867_109171"/>